<feature type="compositionally biased region" description="Basic and acidic residues" evidence="1">
    <location>
        <begin position="82"/>
        <end position="97"/>
    </location>
</feature>
<dbReference type="EMBL" id="MHHR01000017">
    <property type="protein sequence ID" value="OGY34225.1"/>
    <property type="molecule type" value="Genomic_DNA"/>
</dbReference>
<evidence type="ECO:0000256" key="1">
    <source>
        <dbReference type="SAM" id="MobiDB-lite"/>
    </source>
</evidence>
<organism evidence="3 4">
    <name type="scientific">Candidatus Andersenbacteria bacterium RIFCSPHIGHO2_12_FULL_45_11</name>
    <dbReference type="NCBI Taxonomy" id="1797281"/>
    <lineage>
        <taxon>Bacteria</taxon>
        <taxon>Candidatus Anderseniibacteriota</taxon>
    </lineage>
</organism>
<evidence type="ECO:0000313" key="4">
    <source>
        <dbReference type="Proteomes" id="UP000177528"/>
    </source>
</evidence>
<protein>
    <recommendedName>
        <fullName evidence="2">Excalibur calcium-binding domain-containing protein</fullName>
    </recommendedName>
</protein>
<feature type="domain" description="Excalibur calcium-binding" evidence="2">
    <location>
        <begin position="56"/>
        <end position="94"/>
    </location>
</feature>
<proteinExistence type="predicted"/>
<accession>A0A1G1X2I2</accession>
<dbReference type="AlphaFoldDB" id="A0A1G1X2I2"/>
<dbReference type="InterPro" id="IPR008613">
    <property type="entry name" value="Excalibur_Ca-bd_domain"/>
</dbReference>
<evidence type="ECO:0000259" key="2">
    <source>
        <dbReference type="Pfam" id="PF05901"/>
    </source>
</evidence>
<comment type="caution">
    <text evidence="3">The sequence shown here is derived from an EMBL/GenBank/DDBJ whole genome shotgun (WGS) entry which is preliminary data.</text>
</comment>
<feature type="region of interest" description="Disordered" evidence="1">
    <location>
        <begin position="72"/>
        <end position="97"/>
    </location>
</feature>
<evidence type="ECO:0000313" key="3">
    <source>
        <dbReference type="EMBL" id="OGY34225.1"/>
    </source>
</evidence>
<dbReference type="Pfam" id="PF05901">
    <property type="entry name" value="Excalibur"/>
    <property type="match status" value="1"/>
</dbReference>
<sequence length="97" mass="10236">MKNGLIGAGIAGALLVGGYGLLSNLDSTESVRGSDFTRSDNPLETRTNLSTGETDKDCPDFSTQREAQAFFEANGGPSSDPHNLDRDSDGRVCETLP</sequence>
<gene>
    <name evidence="3" type="ORF">A3D99_04200</name>
</gene>
<reference evidence="3 4" key="1">
    <citation type="journal article" date="2016" name="Nat. Commun.">
        <title>Thousands of microbial genomes shed light on interconnected biogeochemical processes in an aquifer system.</title>
        <authorList>
            <person name="Anantharaman K."/>
            <person name="Brown C.T."/>
            <person name="Hug L.A."/>
            <person name="Sharon I."/>
            <person name="Castelle C.J."/>
            <person name="Probst A.J."/>
            <person name="Thomas B.C."/>
            <person name="Singh A."/>
            <person name="Wilkins M.J."/>
            <person name="Karaoz U."/>
            <person name="Brodie E.L."/>
            <person name="Williams K.H."/>
            <person name="Hubbard S.S."/>
            <person name="Banfield J.F."/>
        </authorList>
    </citation>
    <scope>NUCLEOTIDE SEQUENCE [LARGE SCALE GENOMIC DNA]</scope>
</reference>
<dbReference type="Proteomes" id="UP000177528">
    <property type="component" value="Unassembled WGS sequence"/>
</dbReference>
<feature type="region of interest" description="Disordered" evidence="1">
    <location>
        <begin position="29"/>
        <end position="60"/>
    </location>
</feature>
<name>A0A1G1X2I2_9BACT</name>